<dbReference type="RefSeq" id="WP_057944057.1">
    <property type="nucleotide sequence ID" value="NZ_CP011131.1"/>
</dbReference>
<dbReference type="Proteomes" id="UP000829194">
    <property type="component" value="Chromosome"/>
</dbReference>
<reference evidence="2 3" key="1">
    <citation type="submission" date="2022-03" db="EMBL/GenBank/DDBJ databases">
        <title>Complete genome sequence of Lysobacter capsici VKM B-2533 and Lysobacter gummosus 10.1.1, promising sources of lytic agents.</title>
        <authorList>
            <person name="Tarlachkov S.V."/>
            <person name="Kudryakova I.V."/>
            <person name="Afoshin A.S."/>
            <person name="Leontyevskaya E.A."/>
            <person name="Leontyevskaya N.V."/>
        </authorList>
    </citation>
    <scope>NUCLEOTIDE SEQUENCE [LARGE SCALE GENOMIC DNA]</scope>
    <source>
        <strain evidence="2 3">10.1.1</strain>
    </source>
</reference>
<evidence type="ECO:0000256" key="1">
    <source>
        <dbReference type="SAM" id="SignalP"/>
    </source>
</evidence>
<keyword evidence="3" id="KW-1185">Reference proteome</keyword>
<feature type="chain" id="PRO_5045306435" evidence="1">
    <location>
        <begin position="31"/>
        <end position="108"/>
    </location>
</feature>
<dbReference type="EMBL" id="CP093547">
    <property type="protein sequence ID" value="UNP28480.1"/>
    <property type="molecule type" value="Genomic_DNA"/>
</dbReference>
<feature type="signal peptide" evidence="1">
    <location>
        <begin position="1"/>
        <end position="30"/>
    </location>
</feature>
<keyword evidence="1" id="KW-0732">Signal</keyword>
<gene>
    <name evidence="2" type="ORF">MOV92_18560</name>
</gene>
<protein>
    <submittedName>
        <fullName evidence="2">Uncharacterized protein</fullName>
    </submittedName>
</protein>
<organism evidence="2 3">
    <name type="scientific">Lysobacter gummosus</name>
    <dbReference type="NCBI Taxonomy" id="262324"/>
    <lineage>
        <taxon>Bacteria</taxon>
        <taxon>Pseudomonadati</taxon>
        <taxon>Pseudomonadota</taxon>
        <taxon>Gammaproteobacteria</taxon>
        <taxon>Lysobacterales</taxon>
        <taxon>Lysobacteraceae</taxon>
        <taxon>Lysobacter</taxon>
    </lineage>
</organism>
<evidence type="ECO:0000313" key="2">
    <source>
        <dbReference type="EMBL" id="UNP28480.1"/>
    </source>
</evidence>
<evidence type="ECO:0000313" key="3">
    <source>
        <dbReference type="Proteomes" id="UP000829194"/>
    </source>
</evidence>
<proteinExistence type="predicted"/>
<accession>A0ABY3X922</accession>
<name>A0ABY3X922_9GAMM</name>
<sequence>MAHSHPALPIVNVLASALLAAVAMYSAAPASCHPRRHVSLINPIHLYFDRVEAQLQHDYPLLLRWAPDKLISQGRIDCRCEQIPGDPGLSRSVSQIRKQLRSFMHSFG</sequence>